<organism evidence="1 2">
    <name type="scientific">Faecalicatena contorta</name>
    <dbReference type="NCBI Taxonomy" id="39482"/>
    <lineage>
        <taxon>Bacteria</taxon>
        <taxon>Bacillati</taxon>
        <taxon>Bacillota</taxon>
        <taxon>Clostridia</taxon>
        <taxon>Lachnospirales</taxon>
        <taxon>Lachnospiraceae</taxon>
        <taxon>Faecalicatena</taxon>
    </lineage>
</organism>
<reference evidence="1 2" key="1">
    <citation type="submission" date="2015-09" db="EMBL/GenBank/DDBJ databases">
        <authorList>
            <consortium name="Pathogen Informatics"/>
        </authorList>
    </citation>
    <scope>NUCLEOTIDE SEQUENCE [LARGE SCALE GENOMIC DNA]</scope>
    <source>
        <strain evidence="1 2">2789STDY5834876</strain>
    </source>
</reference>
<proteinExistence type="predicted"/>
<dbReference type="EMBL" id="CYZU01000048">
    <property type="protein sequence ID" value="CUO99987.1"/>
    <property type="molecule type" value="Genomic_DNA"/>
</dbReference>
<dbReference type="RefSeq" id="WP_055154765.1">
    <property type="nucleotide sequence ID" value="NZ_CYZU01000048.1"/>
</dbReference>
<protein>
    <submittedName>
        <fullName evidence="1">Uncharacterized protein</fullName>
    </submittedName>
</protein>
<gene>
    <name evidence="1" type="ORF">ERS852491_03976</name>
</gene>
<evidence type="ECO:0000313" key="1">
    <source>
        <dbReference type="EMBL" id="CUO99987.1"/>
    </source>
</evidence>
<dbReference type="STRING" id="39482.ERS852491_03976"/>
<dbReference type="OrthoDB" id="1936043at2"/>
<dbReference type="AlphaFoldDB" id="A0A174JQA2"/>
<sequence length="128" mass="14926">MKIKNSQIVNFINGIMNLKKKKLPIKLGYAITRNIKIMDPVATSYEEERQKILEKYAEKDDSGKFRVDDGSYIITDIVAYEREMNELLAIENEMQLHTVTFDEIEKCDLEQFDALSVQDITLLDLMME</sequence>
<dbReference type="Proteomes" id="UP000095544">
    <property type="component" value="Unassembled WGS sequence"/>
</dbReference>
<evidence type="ECO:0000313" key="2">
    <source>
        <dbReference type="Proteomes" id="UP000095544"/>
    </source>
</evidence>
<name>A0A174JQA2_9FIRM</name>
<accession>A0A174JQA2</accession>